<dbReference type="RefSeq" id="WP_065275977.1">
    <property type="nucleotide sequence ID" value="NZ_MAMO01000003.1"/>
</dbReference>
<evidence type="ECO:0000313" key="1">
    <source>
        <dbReference type="EMBL" id="AOO88317.1"/>
    </source>
</evidence>
<accession>A0A1B8RJH6</accession>
<organism evidence="1">
    <name type="scientific">Rhizobium leguminosarum bv. trifolii</name>
    <dbReference type="NCBI Taxonomy" id="386"/>
    <lineage>
        <taxon>Bacteria</taxon>
        <taxon>Pseudomonadati</taxon>
        <taxon>Pseudomonadota</taxon>
        <taxon>Alphaproteobacteria</taxon>
        <taxon>Hyphomicrobiales</taxon>
        <taxon>Rhizobiaceae</taxon>
        <taxon>Rhizobium/Agrobacterium group</taxon>
        <taxon>Rhizobium</taxon>
    </lineage>
</organism>
<dbReference type="PANTHER" id="PTHR36848:SF2">
    <property type="entry name" value="SECRETED PROTEIN"/>
    <property type="match status" value="1"/>
</dbReference>
<proteinExistence type="predicted"/>
<sequence>MEQIRTGQDIDRRDLFEYPTTAFRPSAYWFWHSIPTEEVCHAQLADFKQKGIGTILIQARLAMSRDDYLSPAYLVAYRAAAGIAAKLGLKLGIYDDYNWISGHAGGRTVVDRDDLRERHLFWMSSGDPRGEISGIHPPFTRKMGSDIFEWQYEGGRVEWCEWMVASALLHSSGEVGSLDEIVDVTTQTSVVRSDGVSCTYAFDGEIKDGQTITVFINARSTTSRLINYLLPEAAERFIDVGLDPLVEALGDLVPDPIGLVFYDQPAAGFYKWDQISGSLGNSLLFASTLPDAVLQNTGQPFAKTLLALLRNVGPDTLRLRAQFYAAYSALMNDAFSGTLRRWAERKGIALTGHEILPHISSWALNGGFTSIDPRVALAVDFFGIDAYRHETTVDSNNFVAQLAPKLGDSVARSNGRSRCVVETYASAERTPVRAAGQWELTLETMRAQAIRLYCLGTRQFLWHGVYQTDGRDNDPTPFANPRFDFAPGINFEPWWGYHDLFSQETARISAFIEPATPRTPVAILYPLHTAFAEGPRHGHATHIGAWCEGLLARRCDFMFVSEADLAKARIEDGQMLVSGLVFDALILPSVTVLETKKTVQALETFRAAGGVVWSSGDRLSTVCDATDPVAAVASTHIDRMPGGSDIDALLAGLPPSGPVITGHPADRLWQWVGYEDNGWWRIVLFNDGAAALESEIFFNDGFDCEVWSATTGKIEEAAAFSQLTVTLEAQEARCLRLRQTTHGGAGDGHLSNQPALDPARAVSLVDGWSFAPAANAAFVPISVETGWETQGFADLSGTGIYRLALEIGDEADWFLELPDVATVVAASLDGRQIDRRGWRPYRFSLGRLRPGVHSLELRVANTAANRYYANTPYLGDTADKSGLSAVPKLIPLTH</sequence>
<dbReference type="AlphaFoldDB" id="A0A1B8RJH6"/>
<name>A0A1B8RJH6_RHILT</name>
<dbReference type="InterPro" id="IPR053161">
    <property type="entry name" value="Ulvan_degrading_GH"/>
</dbReference>
<reference evidence="1" key="2">
    <citation type="journal article" date="2016" name="Front. Microbiol.">
        <title>The Regulatory Protein RosR Affects Rhizobium leguminosarum bv. trifolii Protein Profiles, Cell Surface Properties, and Symbiosis with Clover.</title>
        <authorList>
            <person name="Rachwal K."/>
            <person name="Boguszewska A."/>
            <person name="Kopcinska J."/>
            <person name="Karas M."/>
            <person name="Tchorzewski M."/>
            <person name="Janczarek M."/>
        </authorList>
    </citation>
    <scope>NUCLEOTIDE SEQUENCE</scope>
    <source>
        <strain evidence="1">Rt24.2</strain>
    </source>
</reference>
<reference evidence="1" key="1">
    <citation type="journal article" date="2015" name="BMC Genomics">
        <title>Transcriptome profiling of a Rhizobium leguminosarum bv. trifolii rosR mutant reveals the role of the transcriptional regulator RosR in motility, synthesis of cell-surface components, and other cellular processes.</title>
        <authorList>
            <person name="Rachwal K."/>
            <person name="Matczynska E."/>
            <person name="Janczarek M."/>
        </authorList>
    </citation>
    <scope>NUCLEOTIDE SEQUENCE</scope>
    <source>
        <strain evidence="1">Rt24.2</strain>
    </source>
</reference>
<protein>
    <submittedName>
        <fullName evidence="1">Carbohydrate-binding protein</fullName>
    </submittedName>
</protein>
<dbReference type="PANTHER" id="PTHR36848">
    <property type="entry name" value="DNA-BINDING PROTEIN (PUTATIVE SECRETED PROTEIN)-RELATED"/>
    <property type="match status" value="1"/>
</dbReference>
<dbReference type="EMBL" id="KX485953">
    <property type="protein sequence ID" value="AOO88317.1"/>
    <property type="molecule type" value="Genomic_DNA"/>
</dbReference>